<proteinExistence type="predicted"/>
<dbReference type="EMBL" id="CM010636">
    <property type="protein sequence ID" value="RID45981.1"/>
    <property type="molecule type" value="Genomic_DNA"/>
</dbReference>
<dbReference type="Pfam" id="PF26138">
    <property type="entry name" value="DUF8040"/>
    <property type="match status" value="1"/>
</dbReference>
<accession>A0A397XX94</accession>
<dbReference type="InterPro" id="IPR045249">
    <property type="entry name" value="HARBI1-like"/>
</dbReference>
<dbReference type="AlphaFoldDB" id="A0A397XX94"/>
<dbReference type="InterPro" id="IPR058353">
    <property type="entry name" value="DUF8040"/>
</dbReference>
<evidence type="ECO:0000313" key="3">
    <source>
        <dbReference type="Proteomes" id="UP000264353"/>
    </source>
</evidence>
<evidence type="ECO:0000259" key="1">
    <source>
        <dbReference type="Pfam" id="PF26138"/>
    </source>
</evidence>
<gene>
    <name evidence="2" type="ORF">BRARA_I02672</name>
</gene>
<protein>
    <recommendedName>
        <fullName evidence="1">DUF8040 domain-containing protein</fullName>
    </recommendedName>
</protein>
<reference evidence="2 3" key="1">
    <citation type="submission" date="2018-06" db="EMBL/GenBank/DDBJ databases">
        <title>WGS assembly of Brassica rapa FPsc.</title>
        <authorList>
            <person name="Bowman J."/>
            <person name="Kohchi T."/>
            <person name="Yamato K."/>
            <person name="Jenkins J."/>
            <person name="Shu S."/>
            <person name="Ishizaki K."/>
            <person name="Yamaoka S."/>
            <person name="Nishihama R."/>
            <person name="Nakamura Y."/>
            <person name="Berger F."/>
            <person name="Adam C."/>
            <person name="Aki S."/>
            <person name="Althoff F."/>
            <person name="Araki T."/>
            <person name="Arteaga-Vazquez M."/>
            <person name="Balasubrmanian S."/>
            <person name="Bauer D."/>
            <person name="Boehm C."/>
            <person name="Briginshaw L."/>
            <person name="Caballero-Perez J."/>
            <person name="Catarino B."/>
            <person name="Chen F."/>
            <person name="Chiyoda S."/>
            <person name="Chovatia M."/>
            <person name="Davies K."/>
            <person name="Delmans M."/>
            <person name="Demura T."/>
            <person name="Dierschke T."/>
            <person name="Dolan L."/>
            <person name="Dorantes-Acosta A."/>
            <person name="Eklund D."/>
            <person name="Florent S."/>
            <person name="Flores-Sandoval E."/>
            <person name="Fujiyama A."/>
            <person name="Fukuzawa H."/>
            <person name="Galik B."/>
            <person name="Grimanelli D."/>
            <person name="Grimwood J."/>
            <person name="Grossniklaus U."/>
            <person name="Hamada T."/>
            <person name="Haseloff J."/>
            <person name="Hetherington A."/>
            <person name="Higo A."/>
            <person name="Hirakawa Y."/>
            <person name="Hundley H."/>
            <person name="Ikeda Y."/>
            <person name="Inoue K."/>
            <person name="Inoue S."/>
            <person name="Ishida S."/>
            <person name="Jia Q."/>
            <person name="Kakita M."/>
            <person name="Kanazawa T."/>
            <person name="Kawai Y."/>
            <person name="Kawashima T."/>
            <person name="Kennedy M."/>
            <person name="Kinose K."/>
            <person name="Kinoshita T."/>
            <person name="Kohara Y."/>
            <person name="Koide E."/>
            <person name="Komatsu K."/>
            <person name="Kopischke S."/>
            <person name="Kubo M."/>
            <person name="Kyozuka J."/>
            <person name="Lagercrantz U."/>
            <person name="Lin S."/>
            <person name="Lindquist E."/>
            <person name="Lipzen A."/>
            <person name="Lu C."/>
            <person name="Luna E."/>
            <person name="Martienssen R."/>
            <person name="Minamino N."/>
            <person name="Mizutani M."/>
            <person name="Mizutani M."/>
            <person name="Mochizuki N."/>
            <person name="Monte I."/>
            <person name="Mosher R."/>
            <person name="Nagasaki H."/>
            <person name="Nakagami H."/>
            <person name="Naramoto S."/>
            <person name="Nishitani K."/>
            <person name="Ohtani M."/>
            <person name="Okamoto T."/>
            <person name="Okumura M."/>
            <person name="Phillips J."/>
            <person name="Pollak B."/>
            <person name="Reinders A."/>
            <person name="Roevekamp M."/>
            <person name="Sano R."/>
            <person name="Sawa S."/>
            <person name="Schmid M."/>
            <person name="Shirakawa M."/>
            <person name="Solano R."/>
            <person name="Spunde A."/>
            <person name="Suetsugu N."/>
            <person name="Sugano S."/>
            <person name="Sugiyama A."/>
            <person name="Sun R."/>
            <person name="Suzuki Y."/>
            <person name="Takenaka M."/>
            <person name="Takezawa D."/>
            <person name="Tomogane H."/>
            <person name="Tsuzuki M."/>
            <person name="Ueda T."/>
            <person name="Umeda M."/>
            <person name="Ward J."/>
            <person name="Watanabe Y."/>
            <person name="Yazaki K."/>
            <person name="Yokoyama R."/>
            <person name="Yoshitake Y."/>
            <person name="Yotsui I."/>
            <person name="Zachgo S."/>
            <person name="Schmutz J."/>
        </authorList>
    </citation>
    <scope>NUCLEOTIDE SEQUENCE [LARGE SCALE GENOMIC DNA]</scope>
    <source>
        <strain evidence="3">cv. B-3</strain>
    </source>
</reference>
<dbReference type="PANTHER" id="PTHR22930">
    <property type="match status" value="1"/>
</dbReference>
<feature type="domain" description="DUF8040" evidence="1">
    <location>
        <begin position="1"/>
        <end position="69"/>
    </location>
</feature>
<dbReference type="PANTHER" id="PTHR22930:SF281">
    <property type="entry name" value="NUCLEASE"/>
    <property type="match status" value="1"/>
</dbReference>
<name>A0A397XX94_BRACM</name>
<dbReference type="Proteomes" id="UP000264353">
    <property type="component" value="Chromosome A9"/>
</dbReference>
<evidence type="ECO:0000313" key="2">
    <source>
        <dbReference type="EMBL" id="RID45981.1"/>
    </source>
</evidence>
<organism evidence="2 3">
    <name type="scientific">Brassica campestris</name>
    <name type="common">Field mustard</name>
    <dbReference type="NCBI Taxonomy" id="3711"/>
    <lineage>
        <taxon>Eukaryota</taxon>
        <taxon>Viridiplantae</taxon>
        <taxon>Streptophyta</taxon>
        <taxon>Embryophyta</taxon>
        <taxon>Tracheophyta</taxon>
        <taxon>Spermatophyta</taxon>
        <taxon>Magnoliopsida</taxon>
        <taxon>eudicotyledons</taxon>
        <taxon>Gunneridae</taxon>
        <taxon>Pentapetalae</taxon>
        <taxon>rosids</taxon>
        <taxon>malvids</taxon>
        <taxon>Brassicales</taxon>
        <taxon>Brassicaceae</taxon>
        <taxon>Brassiceae</taxon>
        <taxon>Brassica</taxon>
    </lineage>
</organism>
<sequence>MYPWVYIQLSEKLWDDYQLKEADDVRIEESVAIFLNIFSQNTTPRYVGKIFGHSQEAITRKFHEVLSSLKKMAVHFLRPCPYELTQPHQNLQSNRTVQSTEHIYMQYGHVFTYACIGIPRSAHDAKVLALAMEGPYQFPTPPFGKYYLVDSGYPLQPGFLTPYIGERYHPRQ</sequence>